<sequence length="84" mass="9739">MKLVPRFGGQFLIYSSYKFKNQKQNYGTRFARGFLKAKAPKFAPFGMLCIFRYDAKGSLSSEKKQTRNFYDAQSLVDTRSVFTD</sequence>
<dbReference type="EMBL" id="CP033122">
    <property type="protein sequence ID" value="AYO52251.1"/>
    <property type="molecule type" value="Genomic_DNA"/>
</dbReference>
<keyword evidence="1" id="KW-0614">Plasmid</keyword>
<gene>
    <name evidence="1" type="ORF">CDG68_00440</name>
</gene>
<evidence type="ECO:0000313" key="2">
    <source>
        <dbReference type="Proteomes" id="UP000279962"/>
    </source>
</evidence>
<reference evidence="1 2" key="1">
    <citation type="submission" date="2018-10" db="EMBL/GenBank/DDBJ databases">
        <title>The complete genome of Acinetobacter wuhouensis strain WCHAW010062.</title>
        <authorList>
            <person name="Hu Y."/>
            <person name="Long H."/>
            <person name="Feng Y."/>
            <person name="Zong Z."/>
        </authorList>
    </citation>
    <scope>NUCLEOTIDE SEQUENCE [LARGE SCALE GENOMIC DNA]</scope>
    <source>
        <strain evidence="1 2">WCHAW010062</strain>
        <plasmid evidence="1 2">p2_010062</plasmid>
    </source>
</reference>
<dbReference type="AlphaFoldDB" id="A0A3G2SWQ1"/>
<protein>
    <submittedName>
        <fullName evidence="1">Uncharacterized protein</fullName>
    </submittedName>
</protein>
<name>A0A3G2SWQ1_9GAMM</name>
<proteinExistence type="predicted"/>
<dbReference type="Proteomes" id="UP000279962">
    <property type="component" value="Plasmid p2_010062"/>
</dbReference>
<evidence type="ECO:0000313" key="1">
    <source>
        <dbReference type="EMBL" id="AYO52251.1"/>
    </source>
</evidence>
<accession>A0A3G2SWQ1</accession>
<organism evidence="1 2">
    <name type="scientific">Acinetobacter wuhouensis</name>
    <dbReference type="NCBI Taxonomy" id="1879050"/>
    <lineage>
        <taxon>Bacteria</taxon>
        <taxon>Pseudomonadati</taxon>
        <taxon>Pseudomonadota</taxon>
        <taxon>Gammaproteobacteria</taxon>
        <taxon>Moraxellales</taxon>
        <taxon>Moraxellaceae</taxon>
        <taxon>Acinetobacter</taxon>
    </lineage>
</organism>
<geneLocation type="plasmid" evidence="1 2">
    <name>p2_010062</name>
</geneLocation>